<dbReference type="AlphaFoldDB" id="A0A8D8BAW9"/>
<dbReference type="EMBL" id="HBUE01353435">
    <property type="protein sequence ID" value="CAG6604539.1"/>
    <property type="molecule type" value="Transcribed_RNA"/>
</dbReference>
<dbReference type="EMBL" id="HBUE01066559">
    <property type="protein sequence ID" value="CAG6470898.1"/>
    <property type="molecule type" value="Transcribed_RNA"/>
</dbReference>
<feature type="compositionally biased region" description="Basic and acidic residues" evidence="1">
    <location>
        <begin position="78"/>
        <end position="88"/>
    </location>
</feature>
<evidence type="ECO:0000313" key="2">
    <source>
        <dbReference type="EMBL" id="CAG6470898.1"/>
    </source>
</evidence>
<feature type="compositionally biased region" description="Polar residues" evidence="1">
    <location>
        <begin position="90"/>
        <end position="100"/>
    </location>
</feature>
<organism evidence="2">
    <name type="scientific">Culex pipiens</name>
    <name type="common">House mosquito</name>
    <dbReference type="NCBI Taxonomy" id="7175"/>
    <lineage>
        <taxon>Eukaryota</taxon>
        <taxon>Metazoa</taxon>
        <taxon>Ecdysozoa</taxon>
        <taxon>Arthropoda</taxon>
        <taxon>Hexapoda</taxon>
        <taxon>Insecta</taxon>
        <taxon>Pterygota</taxon>
        <taxon>Neoptera</taxon>
        <taxon>Endopterygota</taxon>
        <taxon>Diptera</taxon>
        <taxon>Nematocera</taxon>
        <taxon>Culicoidea</taxon>
        <taxon>Culicidae</taxon>
        <taxon>Culicinae</taxon>
        <taxon>Culicini</taxon>
        <taxon>Culex</taxon>
        <taxon>Culex</taxon>
    </lineage>
</organism>
<sequence>MNANKGRLKKLKAGGSCGRRSPTMATMRLLLGLSTCFVLFLAVAIPQPTTAATAQVAGIGEVGGNYEEFENQNNNLRADGEIRPDRVRRSPTTTDGSPIRSSTSAAVDSSTAYDADFLGTFHNPSRNPSLPQVVWKQIEFNLRKLTQLRGCCNKVHYDPGRCPRGETKKKKGYKWTLTVNSTNFPDRLFMRLFINGGRVSGVQ</sequence>
<name>A0A8D8BAW9_CULPI</name>
<accession>A0A8D8BAW9</accession>
<dbReference type="EMBL" id="HBUE01246310">
    <property type="protein sequence ID" value="CAG6552229.1"/>
    <property type="molecule type" value="Transcribed_RNA"/>
</dbReference>
<evidence type="ECO:0000256" key="1">
    <source>
        <dbReference type="SAM" id="MobiDB-lite"/>
    </source>
</evidence>
<reference evidence="2" key="1">
    <citation type="submission" date="2021-05" db="EMBL/GenBank/DDBJ databases">
        <authorList>
            <person name="Alioto T."/>
            <person name="Alioto T."/>
            <person name="Gomez Garrido J."/>
        </authorList>
    </citation>
    <scope>NUCLEOTIDE SEQUENCE</scope>
</reference>
<protein>
    <submittedName>
        <fullName evidence="2">(northern house mosquito) hypothetical protein</fullName>
    </submittedName>
</protein>
<proteinExistence type="predicted"/>
<feature type="region of interest" description="Disordered" evidence="1">
    <location>
        <begin position="72"/>
        <end position="105"/>
    </location>
</feature>